<keyword evidence="2" id="KW-1185">Reference proteome</keyword>
<gene>
    <name evidence="1" type="ORF">C5750_03875</name>
</gene>
<sequence>MLSVWRDIVVFLDASLPGEKIGAHAARLARKHGAYLVGVYGLTRAAYGSPSDNFARGPEAIRQVIVRQRSADENKLIRSGRHFARITEAEGIGSEFRVAWHDRPGDQNMVRGLNADLIVAAQPPLGDLPMSWSAEQLLLATGIPVLVIPREWDGDTIGNRVVIAWNGSREARRAVYDAMPFIVTAKQVTILVIENGHAAADCTHEPGADLLSHLARHDVQATVLAVSSNEPVAHAIIRETRGIGANLLVIGAYSHPRSTEILFGGVTRSLLSDTELPMLISR</sequence>
<dbReference type="SUPFAM" id="SSF52402">
    <property type="entry name" value="Adenine nucleotide alpha hydrolases-like"/>
    <property type="match status" value="2"/>
</dbReference>
<dbReference type="OrthoDB" id="9804721at2"/>
<reference evidence="1 2" key="1">
    <citation type="submission" date="2018-02" db="EMBL/GenBank/DDBJ databases">
        <title>The draft genome of Phyllobacterium myrsinacearum DSM5892.</title>
        <authorList>
            <person name="Li L."/>
            <person name="Liu L."/>
            <person name="Zhang X."/>
            <person name="Wang T."/>
        </authorList>
    </citation>
    <scope>NUCLEOTIDE SEQUENCE [LARGE SCALE GENOMIC DNA]</scope>
    <source>
        <strain evidence="1 2">DSM 5892</strain>
    </source>
</reference>
<dbReference type="CDD" id="cd00293">
    <property type="entry name" value="USP-like"/>
    <property type="match status" value="1"/>
</dbReference>
<dbReference type="RefSeq" id="WP_105732518.1">
    <property type="nucleotide sequence ID" value="NZ_PVBT01000001.1"/>
</dbReference>
<protein>
    <recommendedName>
        <fullName evidence="3">Universal stress protein</fullName>
    </recommendedName>
</protein>
<organism evidence="1 2">
    <name type="scientific">Phyllobacterium myrsinacearum</name>
    <dbReference type="NCBI Taxonomy" id="28101"/>
    <lineage>
        <taxon>Bacteria</taxon>
        <taxon>Pseudomonadati</taxon>
        <taxon>Pseudomonadota</taxon>
        <taxon>Alphaproteobacteria</taxon>
        <taxon>Hyphomicrobiales</taxon>
        <taxon>Phyllobacteriaceae</taxon>
        <taxon>Phyllobacterium</taxon>
    </lineage>
</organism>
<proteinExistence type="predicted"/>
<dbReference type="PRINTS" id="PR01438">
    <property type="entry name" value="UNVRSLSTRESS"/>
</dbReference>
<evidence type="ECO:0000313" key="1">
    <source>
        <dbReference type="EMBL" id="PRD58278.1"/>
    </source>
</evidence>
<dbReference type="Gene3D" id="3.40.50.12370">
    <property type="match status" value="1"/>
</dbReference>
<dbReference type="EMBL" id="PVBT01000001">
    <property type="protein sequence ID" value="PRD58278.1"/>
    <property type="molecule type" value="Genomic_DNA"/>
</dbReference>
<dbReference type="AlphaFoldDB" id="A0A2S9JY73"/>
<dbReference type="Proteomes" id="UP000238563">
    <property type="component" value="Unassembled WGS sequence"/>
</dbReference>
<evidence type="ECO:0008006" key="3">
    <source>
        <dbReference type="Google" id="ProtNLM"/>
    </source>
</evidence>
<evidence type="ECO:0000313" key="2">
    <source>
        <dbReference type="Proteomes" id="UP000238563"/>
    </source>
</evidence>
<accession>A0A2S9JY73</accession>
<dbReference type="InterPro" id="IPR006015">
    <property type="entry name" value="Universal_stress_UspA"/>
</dbReference>
<name>A0A2S9JY73_9HYPH</name>
<comment type="caution">
    <text evidence="1">The sequence shown here is derived from an EMBL/GenBank/DDBJ whole genome shotgun (WGS) entry which is preliminary data.</text>
</comment>